<accession>A0A9D4S4J8</accession>
<protein>
    <submittedName>
        <fullName evidence="1">Uncharacterized protein</fullName>
    </submittedName>
</protein>
<dbReference type="Proteomes" id="UP000828390">
    <property type="component" value="Unassembled WGS sequence"/>
</dbReference>
<reference evidence="1" key="2">
    <citation type="submission" date="2020-11" db="EMBL/GenBank/DDBJ databases">
        <authorList>
            <person name="McCartney M.A."/>
            <person name="Auch B."/>
            <person name="Kono T."/>
            <person name="Mallez S."/>
            <person name="Becker A."/>
            <person name="Gohl D.M."/>
            <person name="Silverstein K.A.T."/>
            <person name="Koren S."/>
            <person name="Bechman K.B."/>
            <person name="Herman A."/>
            <person name="Abrahante J.E."/>
            <person name="Garbe J."/>
        </authorList>
    </citation>
    <scope>NUCLEOTIDE SEQUENCE</scope>
    <source>
        <strain evidence="1">Duluth1</strain>
        <tissue evidence="1">Whole animal</tissue>
    </source>
</reference>
<reference evidence="1" key="1">
    <citation type="journal article" date="2019" name="bioRxiv">
        <title>The Genome of the Zebra Mussel, Dreissena polymorpha: A Resource for Invasive Species Research.</title>
        <authorList>
            <person name="McCartney M.A."/>
            <person name="Auch B."/>
            <person name="Kono T."/>
            <person name="Mallez S."/>
            <person name="Zhang Y."/>
            <person name="Obille A."/>
            <person name="Becker A."/>
            <person name="Abrahante J.E."/>
            <person name="Garbe J."/>
            <person name="Badalamenti J.P."/>
            <person name="Herman A."/>
            <person name="Mangelson H."/>
            <person name="Liachko I."/>
            <person name="Sullivan S."/>
            <person name="Sone E.D."/>
            <person name="Koren S."/>
            <person name="Silverstein K.A.T."/>
            <person name="Beckman K.B."/>
            <person name="Gohl D.M."/>
        </authorList>
    </citation>
    <scope>NUCLEOTIDE SEQUENCE</scope>
    <source>
        <strain evidence="1">Duluth1</strain>
        <tissue evidence="1">Whole animal</tissue>
    </source>
</reference>
<organism evidence="1 2">
    <name type="scientific">Dreissena polymorpha</name>
    <name type="common">Zebra mussel</name>
    <name type="synonym">Mytilus polymorpha</name>
    <dbReference type="NCBI Taxonomy" id="45954"/>
    <lineage>
        <taxon>Eukaryota</taxon>
        <taxon>Metazoa</taxon>
        <taxon>Spiralia</taxon>
        <taxon>Lophotrochozoa</taxon>
        <taxon>Mollusca</taxon>
        <taxon>Bivalvia</taxon>
        <taxon>Autobranchia</taxon>
        <taxon>Heteroconchia</taxon>
        <taxon>Euheterodonta</taxon>
        <taxon>Imparidentia</taxon>
        <taxon>Neoheterodontei</taxon>
        <taxon>Myida</taxon>
        <taxon>Dreissenoidea</taxon>
        <taxon>Dreissenidae</taxon>
        <taxon>Dreissena</taxon>
    </lineage>
</organism>
<gene>
    <name evidence="1" type="ORF">DPMN_016389</name>
</gene>
<dbReference type="AlphaFoldDB" id="A0A9D4S4J8"/>
<name>A0A9D4S4J8_DREPO</name>
<comment type="caution">
    <text evidence="1">The sequence shown here is derived from an EMBL/GenBank/DDBJ whole genome shotgun (WGS) entry which is preliminary data.</text>
</comment>
<sequence length="180" mass="20588">MYFYSPFASCRVAQLPPRRRKVGRTVQEDCMEGFRRKRAQYFQDIRGVLIMLMEIPNGSRAGEFVELRVCILPFHTFNPFIHSLITICAYKSGVFIALQFKHVQHAQPSLGGLHCTVSIDAHKTAKWGRYAYFHLEREVMELLRSFCDVALKVAGAGAKRSAGFRPRQVSPDLDQSHIIK</sequence>
<keyword evidence="2" id="KW-1185">Reference proteome</keyword>
<dbReference type="EMBL" id="JAIWYP010000001">
    <property type="protein sequence ID" value="KAH3892274.1"/>
    <property type="molecule type" value="Genomic_DNA"/>
</dbReference>
<evidence type="ECO:0000313" key="2">
    <source>
        <dbReference type="Proteomes" id="UP000828390"/>
    </source>
</evidence>
<evidence type="ECO:0000313" key="1">
    <source>
        <dbReference type="EMBL" id="KAH3892274.1"/>
    </source>
</evidence>
<proteinExistence type="predicted"/>